<gene>
    <name evidence="5" type="ORF">DYB32_010062</name>
</gene>
<name>A0A418AGW5_9STRA</name>
<dbReference type="EMBL" id="QUSY01002677">
    <property type="protein sequence ID" value="RHY20309.1"/>
    <property type="molecule type" value="Genomic_DNA"/>
</dbReference>
<dbReference type="PANTHER" id="PTHR13903:SF8">
    <property type="entry name" value="PIRIN"/>
    <property type="match status" value="1"/>
</dbReference>
<comment type="similarity">
    <text evidence="1 2">Belongs to the pirin family.</text>
</comment>
<evidence type="ECO:0000313" key="6">
    <source>
        <dbReference type="Proteomes" id="UP000285060"/>
    </source>
</evidence>
<organism evidence="5 6">
    <name type="scientific">Aphanomyces invadans</name>
    <dbReference type="NCBI Taxonomy" id="157072"/>
    <lineage>
        <taxon>Eukaryota</taxon>
        <taxon>Sar</taxon>
        <taxon>Stramenopiles</taxon>
        <taxon>Oomycota</taxon>
        <taxon>Saprolegniomycetes</taxon>
        <taxon>Saprolegniales</taxon>
        <taxon>Verrucalvaceae</taxon>
        <taxon>Aphanomyces</taxon>
    </lineage>
</organism>
<dbReference type="Proteomes" id="UP000285060">
    <property type="component" value="Unassembled WGS sequence"/>
</dbReference>
<evidence type="ECO:0000313" key="5">
    <source>
        <dbReference type="EMBL" id="RHY20309.1"/>
    </source>
</evidence>
<dbReference type="Pfam" id="PF02678">
    <property type="entry name" value="Pirin"/>
    <property type="match status" value="1"/>
</dbReference>
<reference evidence="5 6" key="1">
    <citation type="submission" date="2018-08" db="EMBL/GenBank/DDBJ databases">
        <title>Aphanomyces genome sequencing and annotation.</title>
        <authorList>
            <person name="Minardi D."/>
            <person name="Oidtmann B."/>
            <person name="Van Der Giezen M."/>
            <person name="Studholme D.J."/>
        </authorList>
    </citation>
    <scope>NUCLEOTIDE SEQUENCE [LARGE SCALE GENOMIC DNA]</scope>
    <source>
        <strain evidence="5 6">NJM0002</strain>
    </source>
</reference>
<dbReference type="InterPro" id="IPR003829">
    <property type="entry name" value="Pirin_N_dom"/>
</dbReference>
<dbReference type="VEuPathDB" id="FungiDB:H310_08255"/>
<evidence type="ECO:0000259" key="4">
    <source>
        <dbReference type="Pfam" id="PF02678"/>
    </source>
</evidence>
<feature type="region of interest" description="Disordered" evidence="3">
    <location>
        <begin position="11"/>
        <end position="32"/>
    </location>
</feature>
<proteinExistence type="inferred from homology"/>
<dbReference type="InterPro" id="IPR011051">
    <property type="entry name" value="RmlC_Cupin_sf"/>
</dbReference>
<protein>
    <recommendedName>
        <fullName evidence="4">Pirin N-terminal domain-containing protein</fullName>
    </recommendedName>
</protein>
<accession>A0A418AGW5</accession>
<sequence>MQRMNCSLKCTNPLPSPPIHRTPHAPATGPVPDADEFHVAIPGGFPDHRGFETITYLLPHSPGKILHEDFCGHKGELARGDLQWMFPGRGNVHSKMPASRDAPAIGLQLWLNLPARLKMTDPKYIDQSHHCRMV</sequence>
<comment type="caution">
    <text evidence="5">The sequence shown here is derived from an EMBL/GenBank/DDBJ whole genome shotgun (WGS) entry which is preliminary data.</text>
</comment>
<evidence type="ECO:0000256" key="3">
    <source>
        <dbReference type="SAM" id="MobiDB-lite"/>
    </source>
</evidence>
<dbReference type="AlphaFoldDB" id="A0A418AGW5"/>
<keyword evidence="6" id="KW-1185">Reference proteome</keyword>
<feature type="domain" description="Pirin N-terminal" evidence="4">
    <location>
        <begin position="45"/>
        <end position="111"/>
    </location>
</feature>
<dbReference type="InterPro" id="IPR014710">
    <property type="entry name" value="RmlC-like_jellyroll"/>
</dbReference>
<dbReference type="PANTHER" id="PTHR13903">
    <property type="entry name" value="PIRIN-RELATED"/>
    <property type="match status" value="1"/>
</dbReference>
<dbReference type="Gene3D" id="2.60.120.10">
    <property type="entry name" value="Jelly Rolls"/>
    <property type="match status" value="1"/>
</dbReference>
<evidence type="ECO:0000256" key="2">
    <source>
        <dbReference type="RuleBase" id="RU003457"/>
    </source>
</evidence>
<dbReference type="SUPFAM" id="SSF51182">
    <property type="entry name" value="RmlC-like cupins"/>
    <property type="match status" value="1"/>
</dbReference>
<evidence type="ECO:0000256" key="1">
    <source>
        <dbReference type="ARBA" id="ARBA00008416"/>
    </source>
</evidence>
<dbReference type="InterPro" id="IPR012093">
    <property type="entry name" value="Pirin"/>
</dbReference>